<dbReference type="InterPro" id="IPR006517">
    <property type="entry name" value="Phage_terminase_lsu-like_C"/>
</dbReference>
<dbReference type="OrthoDB" id="378710at2"/>
<dbReference type="InterPro" id="IPR027417">
    <property type="entry name" value="P-loop_NTPase"/>
</dbReference>
<dbReference type="InterPro" id="IPR035421">
    <property type="entry name" value="Terminase_6C"/>
</dbReference>
<evidence type="ECO:0000256" key="1">
    <source>
        <dbReference type="ARBA" id="ARBA00022612"/>
    </source>
</evidence>
<feature type="domain" description="Terminase large subunit gp17-like C-terminal" evidence="2">
    <location>
        <begin position="402"/>
        <end position="550"/>
    </location>
</feature>
<dbReference type="AlphaFoldDB" id="A0A4R2RD35"/>
<dbReference type="NCBIfam" id="TIGR01630">
    <property type="entry name" value="psiM2_ORF9"/>
    <property type="match status" value="1"/>
</dbReference>
<reference evidence="3 4" key="1">
    <citation type="submission" date="2019-03" db="EMBL/GenBank/DDBJ databases">
        <title>Genomic Encyclopedia of Type Strains, Phase IV (KMG-IV): sequencing the most valuable type-strain genomes for metagenomic binning, comparative biology and taxonomic classification.</title>
        <authorList>
            <person name="Goeker M."/>
        </authorList>
    </citation>
    <scope>NUCLEOTIDE SEQUENCE [LARGE SCALE GENOMIC DNA]</scope>
    <source>
        <strain evidence="3 4">DSM 46831</strain>
    </source>
</reference>
<dbReference type="Gene3D" id="3.30.420.240">
    <property type="match status" value="1"/>
</dbReference>
<dbReference type="Pfam" id="PF17289">
    <property type="entry name" value="Terminase_6C"/>
    <property type="match status" value="1"/>
</dbReference>
<organism evidence="3 4">
    <name type="scientific">Baia soyae</name>
    <dbReference type="NCBI Taxonomy" id="1544746"/>
    <lineage>
        <taxon>Bacteria</taxon>
        <taxon>Bacillati</taxon>
        <taxon>Bacillota</taxon>
        <taxon>Bacilli</taxon>
        <taxon>Bacillales</taxon>
        <taxon>Thermoactinomycetaceae</taxon>
        <taxon>Baia</taxon>
    </lineage>
</organism>
<proteinExistence type="predicted"/>
<protein>
    <submittedName>
        <fullName evidence="3">Putative phage terminase large subunit-like protein</fullName>
    </submittedName>
</protein>
<dbReference type="RefSeq" id="WP_131850067.1">
    <property type="nucleotide sequence ID" value="NZ_SLXV01000082.1"/>
</dbReference>
<comment type="caution">
    <text evidence="3">The sequence shown here is derived from an EMBL/GenBank/DDBJ whole genome shotgun (WGS) entry which is preliminary data.</text>
</comment>
<dbReference type="Gene3D" id="3.40.50.300">
    <property type="entry name" value="P-loop containing nucleotide triphosphate hydrolases"/>
    <property type="match status" value="1"/>
</dbReference>
<evidence type="ECO:0000313" key="4">
    <source>
        <dbReference type="Proteomes" id="UP000294746"/>
    </source>
</evidence>
<gene>
    <name evidence="3" type="ORF">EDD57_1822</name>
</gene>
<keyword evidence="4" id="KW-1185">Reference proteome</keyword>
<evidence type="ECO:0000259" key="2">
    <source>
        <dbReference type="Pfam" id="PF17289"/>
    </source>
</evidence>
<dbReference type="EMBL" id="SLXV01000082">
    <property type="protein sequence ID" value="TCP60198.1"/>
    <property type="molecule type" value="Genomic_DNA"/>
</dbReference>
<dbReference type="Proteomes" id="UP000294746">
    <property type="component" value="Unassembled WGS sequence"/>
</dbReference>
<evidence type="ECO:0000313" key="3">
    <source>
        <dbReference type="EMBL" id="TCP60198.1"/>
    </source>
</evidence>
<name>A0A4R2RD35_9BACL</name>
<accession>A0A4R2RD35</accession>
<keyword evidence="1" id="KW-1188">Viral release from host cell</keyword>
<sequence>MKISHHIDKYGFCPVTEPYERQRAIRIYSKLVMQIEDLKEKREWLLKLKQLKRIERAENDVLYFMYQYLSADMNPNFEDPLVPTGVSLEDAPDFHRELTSMLNVVSGEEVNKRVAWASPRGSAKSAYLSNCFPLHQVVFQKRKYILIISETDSMSKKFIEYVANTLKFNELLREDFGELLSPKSVLNERDNQEAFLTKAGTLVESASMGKQLRGKRNGSYRPDLVIMDDMESQRNTNTVDLRDKNLHWFNSVVMPIGDPQRTGFIYMGTAVHQSGLLFEVMNRPDFQPKLFSAVINPPERLDLWDMFQEILQDRENPDRKETALAFYEMNREEMDKGVKVLWEARFSYLQLMLEKASMTSKSFASEFLNNPIDEDSQIFNTSNMMFWDYGDLDDLSLEIFGSWDMAFGKSNRADFNAVVIVGRERKTGVLYILHTWAEKCPAHIALTKVIELIKEYNPKQFAVETVQAQFDLYRQLQEKLAKEKAYFTKLKPITTNRSHGKKEERIEQLEPLFEHGVIRPHKSQRLLLEQLEMFPFADYDDLPDSLQMAVSLCSLQSRKRWHKKPTGL</sequence>